<dbReference type="EMBL" id="CAWYQH010000079">
    <property type="protein sequence ID" value="CAK8680906.1"/>
    <property type="molecule type" value="Genomic_DNA"/>
</dbReference>
<evidence type="ECO:0000313" key="3">
    <source>
        <dbReference type="Proteomes" id="UP001642483"/>
    </source>
</evidence>
<gene>
    <name evidence="2" type="ORF">CVLEPA_LOCUS11142</name>
</gene>
<keyword evidence="3" id="KW-1185">Reference proteome</keyword>
<reference evidence="2 3" key="1">
    <citation type="submission" date="2024-02" db="EMBL/GenBank/DDBJ databases">
        <authorList>
            <person name="Daric V."/>
            <person name="Darras S."/>
        </authorList>
    </citation>
    <scope>NUCLEOTIDE SEQUENCE [LARGE SCALE GENOMIC DNA]</scope>
</reference>
<evidence type="ECO:0000313" key="2">
    <source>
        <dbReference type="EMBL" id="CAK8680906.1"/>
    </source>
</evidence>
<name>A0ABP0FMS8_CLALP</name>
<organism evidence="2 3">
    <name type="scientific">Clavelina lepadiformis</name>
    <name type="common">Light-bulb sea squirt</name>
    <name type="synonym">Ascidia lepadiformis</name>
    <dbReference type="NCBI Taxonomy" id="159417"/>
    <lineage>
        <taxon>Eukaryota</taxon>
        <taxon>Metazoa</taxon>
        <taxon>Chordata</taxon>
        <taxon>Tunicata</taxon>
        <taxon>Ascidiacea</taxon>
        <taxon>Aplousobranchia</taxon>
        <taxon>Clavelinidae</taxon>
        <taxon>Clavelina</taxon>
    </lineage>
</organism>
<evidence type="ECO:0000256" key="1">
    <source>
        <dbReference type="SAM" id="MobiDB-lite"/>
    </source>
</evidence>
<feature type="region of interest" description="Disordered" evidence="1">
    <location>
        <begin position="18"/>
        <end position="89"/>
    </location>
</feature>
<feature type="compositionally biased region" description="Basic and acidic residues" evidence="1">
    <location>
        <begin position="67"/>
        <end position="89"/>
    </location>
</feature>
<sequence>MEKALSSSSEVTYVVGSAGLMGDDWSDDAGEAPPPPPPLQPTEANSGTEHHFDQPSSSFVVSELTWELERGSTDKADSTDDTKNGKENRCNRVELSSTCSSGQ</sequence>
<proteinExistence type="predicted"/>
<accession>A0ABP0FMS8</accession>
<comment type="caution">
    <text evidence="2">The sequence shown here is derived from an EMBL/GenBank/DDBJ whole genome shotgun (WGS) entry which is preliminary data.</text>
</comment>
<dbReference type="Proteomes" id="UP001642483">
    <property type="component" value="Unassembled WGS sequence"/>
</dbReference>
<protein>
    <submittedName>
        <fullName evidence="2">Uncharacterized protein</fullName>
    </submittedName>
</protein>